<reference evidence="2 3" key="1">
    <citation type="submission" date="2017-01" db="EMBL/GenBank/DDBJ databases">
        <title>Phylogeographic, genomic and meropenem susceptibility analysis of Burkholderia ubonensis.</title>
        <authorList>
            <person name="Price E.P."/>
            <person name="Sarovich D.S."/>
            <person name="Webb J.R."/>
            <person name="Hall C.M."/>
            <person name="Sahl J.W."/>
            <person name="Kaestli M."/>
            <person name="Mayo M."/>
            <person name="Harrington G."/>
            <person name="Baker A.L."/>
            <person name="Sidak-Loftis L.C."/>
            <person name="Lummis M."/>
            <person name="Schupp J.M."/>
            <person name="Gillece J.D."/>
            <person name="Tuanyok A."/>
            <person name="Warner J."/>
            <person name="Busch J.D."/>
            <person name="Keim P."/>
            <person name="Currie B.J."/>
            <person name="Wagner D.M."/>
        </authorList>
    </citation>
    <scope>NUCLEOTIDE SEQUENCE [LARGE SCALE GENOMIC DNA]</scope>
    <source>
        <strain evidence="2 3">A21</strain>
    </source>
</reference>
<proteinExistence type="predicted"/>
<dbReference type="Proteomes" id="UP000187194">
    <property type="component" value="Unassembled WGS sequence"/>
</dbReference>
<organism evidence="2 3">
    <name type="scientific">Burkholderia ubonensis</name>
    <dbReference type="NCBI Taxonomy" id="101571"/>
    <lineage>
        <taxon>Bacteria</taxon>
        <taxon>Pseudomonadati</taxon>
        <taxon>Pseudomonadota</taxon>
        <taxon>Betaproteobacteria</taxon>
        <taxon>Burkholderiales</taxon>
        <taxon>Burkholderiaceae</taxon>
        <taxon>Burkholderia</taxon>
        <taxon>Burkholderia cepacia complex</taxon>
    </lineage>
</organism>
<dbReference type="InterPro" id="IPR038186">
    <property type="entry name" value="CHAD_dom_sf"/>
</dbReference>
<dbReference type="PROSITE" id="PS51708">
    <property type="entry name" value="CHAD"/>
    <property type="match status" value="1"/>
</dbReference>
<name>A0A1R1JAE2_9BURK</name>
<protein>
    <recommendedName>
        <fullName evidence="1">CHAD domain-containing protein</fullName>
    </recommendedName>
</protein>
<dbReference type="Pfam" id="PF05235">
    <property type="entry name" value="CHAD"/>
    <property type="match status" value="1"/>
</dbReference>
<evidence type="ECO:0000313" key="3">
    <source>
        <dbReference type="Proteomes" id="UP000187194"/>
    </source>
</evidence>
<dbReference type="AlphaFoldDB" id="A0A1R1JAE2"/>
<evidence type="ECO:0000313" key="2">
    <source>
        <dbReference type="EMBL" id="OMG72260.1"/>
    </source>
</evidence>
<evidence type="ECO:0000259" key="1">
    <source>
        <dbReference type="PROSITE" id="PS51708"/>
    </source>
</evidence>
<gene>
    <name evidence="2" type="ORF">BW685_17145</name>
</gene>
<comment type="caution">
    <text evidence="2">The sequence shown here is derived from an EMBL/GenBank/DDBJ whole genome shotgun (WGS) entry which is preliminary data.</text>
</comment>
<accession>A0A1R1JAE2</accession>
<sequence>MRWAAQLDPQDDPEVFHQLRVALRRMRSLWWAYGPLLDKGDAANWRAQFKTLANIAGKTRDWDILQGLLTQYEAAKHPRISLLTFVASCRSDAALFSCKAIREADVKHALSCAVEGARHQLTTSAETPAFEKFIRSRVLVAERALEKRLRRATSHGESSYAALHEVRIAGKRLRYLLEFFSAVLDIGHRETIKRLKAAQDELGELNDVVASEALLQEYGPQFGQREMVDAAVSYLHDQKKRRVHRAYETLRHSR</sequence>
<dbReference type="SMART" id="SM00880">
    <property type="entry name" value="CHAD"/>
    <property type="match status" value="1"/>
</dbReference>
<dbReference type="PANTHER" id="PTHR39339:SF1">
    <property type="entry name" value="CHAD DOMAIN-CONTAINING PROTEIN"/>
    <property type="match status" value="1"/>
</dbReference>
<dbReference type="PANTHER" id="PTHR39339">
    <property type="entry name" value="SLR1444 PROTEIN"/>
    <property type="match status" value="1"/>
</dbReference>
<dbReference type="InterPro" id="IPR007899">
    <property type="entry name" value="CHAD_dom"/>
</dbReference>
<dbReference type="Gene3D" id="1.40.20.10">
    <property type="entry name" value="CHAD domain"/>
    <property type="match status" value="1"/>
</dbReference>
<dbReference type="EMBL" id="MTJZ01000019">
    <property type="protein sequence ID" value="OMG72260.1"/>
    <property type="molecule type" value="Genomic_DNA"/>
</dbReference>
<feature type="domain" description="CHAD" evidence="1">
    <location>
        <begin position="1"/>
        <end position="254"/>
    </location>
</feature>